<feature type="region of interest" description="Disordered" evidence="2">
    <location>
        <begin position="842"/>
        <end position="945"/>
    </location>
</feature>
<dbReference type="AlphaFoldDB" id="A0A8H6HSC0"/>
<feature type="domain" description="DUF6697" evidence="3">
    <location>
        <begin position="699"/>
        <end position="836"/>
    </location>
</feature>
<feature type="region of interest" description="Disordered" evidence="2">
    <location>
        <begin position="654"/>
        <end position="694"/>
    </location>
</feature>
<sequence>MDASQDRGNTGGRHFKHFKRVHTSTDQATFGITGPPSRTETAPFPLTITREWAITMSVSTPSVNSLITHAEGMVWKAKCEAMELENARLKREVELANERGDEMKERVEELKEAVQELKEDKVELRERNKELKEEVKRGEEREKGLAARLEGAEGRVAGLVEHAEQQRHEMEENREALVEMRDLARVKKREKEWAQRHVVDLESRLEQEREDKERERAEKEELQRVTVDLRGHIEQDQEGKERERKEKEYLQRVIVELRDQLEREKEKNQVVHPNRQPKKENGVVVADINQQLPTNAEVIDVDAILEETPTSSNPSGDAAMDIDASNSPIDAVSMTPAKQLRKRKQSFKGEPTPPSSSKKLRTSLDATPSESTAVPRCIPPLPRRENVPPRSRSRVVPPLPSTSTSSAHREHESREKSSTLHGTNPATIVSPILAPMSPGPAQLDLSPPDDSLQTPTPSPSALGVTPPPDPTPIAAPPPAIGSQSTASPSPARSSPLSEPPESDSESKPKLDEDDSDDEKEDEDGARPNIKIKEDLALQLPASVVEAYLQDAPHFHIPAPGPSKLHVKRAKMRLVYGGSDQQMVQIIKAGANPAKQGGWGDEKNQGKGKARLKAKGGNGKRRCVYPMPDMNPAMPMLPGESGLLFASRKEFYEEVEGTEEESGGEDDEVRGSEDEDEVPEGDVKEKRRVKKEPEAGKKMRKRVWSVFRRHPQDAEWLYLGEYENTLVGKMTKEQFCWQRDTVQNHWAKLVLKKKKSDVYAAMRARIALRKAGVLPVDDKEGEEALLLKEMGDVKRGKGRPVTEGDVLEAFKNGDEGISILRMRCVGYDRAFIEDIERQHPTVEVVRKKQDTTKSKAAPKAKGKGKRKRSDSFSSDYDPPEAPEASTSRNTAPTAGPTSVSTRTTRSTRARNVQAISSAPAPTSRTHDSSRTGRQEGASGGQAVPPVGLDPEAWIPFAPIQIVNSVNGAGPLFATEQSTGAVLSQHSRGTLLGPTEGPAGLKARTRTPSLPPIQALCATGIRSGGVYLEGEDEDDTRSLSFYASEEE</sequence>
<feature type="compositionally biased region" description="Basic and acidic residues" evidence="2">
    <location>
        <begin position="680"/>
        <end position="694"/>
    </location>
</feature>
<feature type="region of interest" description="Disordered" evidence="2">
    <location>
        <begin position="1025"/>
        <end position="1045"/>
    </location>
</feature>
<feature type="region of interest" description="Disordered" evidence="2">
    <location>
        <begin position="306"/>
        <end position="532"/>
    </location>
</feature>
<dbReference type="PANTHER" id="PTHR48125:SF12">
    <property type="entry name" value="AT HOOK TRANSCRIPTION FACTOR FAMILY-RELATED"/>
    <property type="match status" value="1"/>
</dbReference>
<reference evidence="4 5" key="1">
    <citation type="submission" date="2020-07" db="EMBL/GenBank/DDBJ databases">
        <title>Comparative genomics of pyrophilous fungi reveals a link between fire events and developmental genes.</title>
        <authorList>
            <consortium name="DOE Joint Genome Institute"/>
            <person name="Steindorff A.S."/>
            <person name="Carver A."/>
            <person name="Calhoun S."/>
            <person name="Stillman K."/>
            <person name="Liu H."/>
            <person name="Lipzen A."/>
            <person name="Pangilinan J."/>
            <person name="Labutti K."/>
            <person name="Bruns T.D."/>
            <person name="Grigoriev I.V."/>
        </authorList>
    </citation>
    <scope>NUCLEOTIDE SEQUENCE [LARGE SCALE GENOMIC DNA]</scope>
    <source>
        <strain evidence="4 5">CBS 144469</strain>
    </source>
</reference>
<feature type="compositionally biased region" description="Basic and acidic residues" evidence="2">
    <location>
        <begin position="842"/>
        <end position="852"/>
    </location>
</feature>
<evidence type="ECO:0000256" key="1">
    <source>
        <dbReference type="SAM" id="Coils"/>
    </source>
</evidence>
<dbReference type="OrthoDB" id="3265858at2759"/>
<feature type="coiled-coil region" evidence="1">
    <location>
        <begin position="79"/>
        <end position="267"/>
    </location>
</feature>
<dbReference type="Proteomes" id="UP000521943">
    <property type="component" value="Unassembled WGS sequence"/>
</dbReference>
<feature type="region of interest" description="Disordered" evidence="2">
    <location>
        <begin position="592"/>
        <end position="621"/>
    </location>
</feature>
<feature type="domain" description="DUF6697" evidence="3">
    <location>
        <begin position="566"/>
        <end position="650"/>
    </location>
</feature>
<dbReference type="PANTHER" id="PTHR48125">
    <property type="entry name" value="LP07818P1"/>
    <property type="match status" value="1"/>
</dbReference>
<accession>A0A8H6HSC0</accession>
<comment type="caution">
    <text evidence="4">The sequence shown here is derived from an EMBL/GenBank/DDBJ whole genome shotgun (WGS) entry which is preliminary data.</text>
</comment>
<feature type="compositionally biased region" description="Acidic residues" evidence="2">
    <location>
        <begin position="654"/>
        <end position="679"/>
    </location>
</feature>
<feature type="compositionally biased region" description="Low complexity" evidence="2">
    <location>
        <begin position="480"/>
        <end position="496"/>
    </location>
</feature>
<protein>
    <recommendedName>
        <fullName evidence="3">DUF6697 domain-containing protein</fullName>
    </recommendedName>
</protein>
<dbReference type="Pfam" id="PF20411">
    <property type="entry name" value="DUF6697"/>
    <property type="match status" value="2"/>
</dbReference>
<dbReference type="InterPro" id="IPR046520">
    <property type="entry name" value="DUF6697"/>
</dbReference>
<organism evidence="4 5">
    <name type="scientific">Ephemerocybe angulata</name>
    <dbReference type="NCBI Taxonomy" id="980116"/>
    <lineage>
        <taxon>Eukaryota</taxon>
        <taxon>Fungi</taxon>
        <taxon>Dikarya</taxon>
        <taxon>Basidiomycota</taxon>
        <taxon>Agaricomycotina</taxon>
        <taxon>Agaricomycetes</taxon>
        <taxon>Agaricomycetidae</taxon>
        <taxon>Agaricales</taxon>
        <taxon>Agaricineae</taxon>
        <taxon>Psathyrellaceae</taxon>
        <taxon>Ephemerocybe</taxon>
    </lineage>
</organism>
<feature type="compositionally biased region" description="Basic residues" evidence="2">
    <location>
        <begin position="855"/>
        <end position="867"/>
    </location>
</feature>
<keyword evidence="5" id="KW-1185">Reference proteome</keyword>
<evidence type="ECO:0000313" key="4">
    <source>
        <dbReference type="EMBL" id="KAF6752278.1"/>
    </source>
</evidence>
<evidence type="ECO:0000256" key="2">
    <source>
        <dbReference type="SAM" id="MobiDB-lite"/>
    </source>
</evidence>
<feature type="compositionally biased region" description="Basic residues" evidence="2">
    <location>
        <begin position="605"/>
        <end position="621"/>
    </location>
</feature>
<evidence type="ECO:0000259" key="3">
    <source>
        <dbReference type="Pfam" id="PF20411"/>
    </source>
</evidence>
<feature type="compositionally biased region" description="Polar residues" evidence="2">
    <location>
        <begin position="883"/>
        <end position="895"/>
    </location>
</feature>
<keyword evidence="1" id="KW-0175">Coiled coil</keyword>
<name>A0A8H6HSC0_9AGAR</name>
<feature type="compositionally biased region" description="Basic and acidic residues" evidence="2">
    <location>
        <begin position="923"/>
        <end position="932"/>
    </location>
</feature>
<evidence type="ECO:0000313" key="5">
    <source>
        <dbReference type="Proteomes" id="UP000521943"/>
    </source>
</evidence>
<proteinExistence type="predicted"/>
<feature type="compositionally biased region" description="Pro residues" evidence="2">
    <location>
        <begin position="465"/>
        <end position="479"/>
    </location>
</feature>
<feature type="compositionally biased region" description="Low complexity" evidence="2">
    <location>
        <begin position="896"/>
        <end position="905"/>
    </location>
</feature>
<feature type="compositionally biased region" description="Polar residues" evidence="2">
    <location>
        <begin position="908"/>
        <end position="922"/>
    </location>
</feature>
<dbReference type="EMBL" id="JACGCI010000045">
    <property type="protein sequence ID" value="KAF6752278.1"/>
    <property type="molecule type" value="Genomic_DNA"/>
</dbReference>
<feature type="compositionally biased region" description="Low complexity" evidence="2">
    <location>
        <begin position="388"/>
        <end position="406"/>
    </location>
</feature>
<feature type="compositionally biased region" description="Basic and acidic residues" evidence="2">
    <location>
        <begin position="407"/>
        <end position="418"/>
    </location>
</feature>
<gene>
    <name evidence="4" type="ORF">DFP72DRAFT_905592</name>
</gene>
<dbReference type="CDD" id="cd14686">
    <property type="entry name" value="bZIP"/>
    <property type="match status" value="1"/>
</dbReference>
<feature type="compositionally biased region" description="Acidic residues" evidence="2">
    <location>
        <begin position="511"/>
        <end position="523"/>
    </location>
</feature>